<keyword evidence="1" id="KW-0449">Lipoprotein</keyword>
<gene>
    <name evidence="1" type="ORF">PN645_01095</name>
</gene>
<dbReference type="SUPFAM" id="SSF50998">
    <property type="entry name" value="Quinoprotein alcohol dehydrogenase-like"/>
    <property type="match status" value="1"/>
</dbReference>
<reference evidence="1" key="1">
    <citation type="submission" date="2023-01" db="EMBL/GenBank/DDBJ databases">
        <title>Human gut microbiome strain richness.</title>
        <authorList>
            <person name="Chen-Liaw A."/>
        </authorList>
    </citation>
    <scope>NUCLEOTIDE SEQUENCE</scope>
    <source>
        <strain evidence="1">RTP21484st1_B7_RTP21484_190118</strain>
    </source>
</reference>
<name>A0AAW6FEH9_9BACT</name>
<evidence type="ECO:0000313" key="2">
    <source>
        <dbReference type="Proteomes" id="UP001212263"/>
    </source>
</evidence>
<evidence type="ECO:0000313" key="1">
    <source>
        <dbReference type="EMBL" id="MDB9221598.1"/>
    </source>
</evidence>
<proteinExistence type="predicted"/>
<dbReference type="InterPro" id="IPR011047">
    <property type="entry name" value="Quinoprotein_ADH-like_sf"/>
</dbReference>
<dbReference type="InterPro" id="IPR032183">
    <property type="entry name" value="PKD-like"/>
</dbReference>
<dbReference type="RefSeq" id="WP_272054245.1">
    <property type="nucleotide sequence ID" value="NZ_JAQMRB010000002.1"/>
</dbReference>
<sequence length="480" mass="53869">MKKIQLIIGCILGLCIAACTEDKGNYDYTPLNDLVIQGIEGEYVVEQFSSLKIPVTIDAKGDFPEERYEYLWYIWQVNSVLTPDTLSGKKDLDVEIKSATGEYRMRYVVTDKETGVFYSTQANLTIVNSYSKGLMALSEVEGNANVTFINVINTVTEDVYYKMNGEVAGKSPRGIFYTGENENTKALVVISTADRSRVVEPADFSYLMDFSEMFYFAPEPCVMECLCKSNSGDVEYVIINGKTYRRHLVSAENMFLKYDPQLKGDYEVAPFSMCESNEPFFYDQKNKRFVHAEDGFMGNIEAGTGAFNPSAMEATMVYGIAYGDDVRAVMEDGDGQRFIIAAQKKRVFNFEPSFSIHYQVIPVRKVEADRTVAEATCFAVSSKDVDFLYCACRDKVVCVSTVTGNILATYDGFADGCTVDYMEFDRSENPERLYVGVSDGSVKAKSGSVYYLKMKSDGTLEEENHFSNVCGKVVDFEYKK</sequence>
<dbReference type="AlphaFoldDB" id="A0AAW6FEH9"/>
<protein>
    <submittedName>
        <fullName evidence="1">PKD-like family lipoprotein</fullName>
    </submittedName>
</protein>
<dbReference type="Proteomes" id="UP001212263">
    <property type="component" value="Unassembled WGS sequence"/>
</dbReference>
<comment type="caution">
    <text evidence="1">The sequence shown here is derived from an EMBL/GenBank/DDBJ whole genome shotgun (WGS) entry which is preliminary data.</text>
</comment>
<accession>A0AAW6FEH9</accession>
<organism evidence="1 2">
    <name type="scientific">Odoribacter splanchnicus</name>
    <dbReference type="NCBI Taxonomy" id="28118"/>
    <lineage>
        <taxon>Bacteria</taxon>
        <taxon>Pseudomonadati</taxon>
        <taxon>Bacteroidota</taxon>
        <taxon>Bacteroidia</taxon>
        <taxon>Bacteroidales</taxon>
        <taxon>Odoribacteraceae</taxon>
        <taxon>Odoribacter</taxon>
    </lineage>
</organism>
<dbReference type="Pfam" id="PF16407">
    <property type="entry name" value="PKD_2"/>
    <property type="match status" value="1"/>
</dbReference>
<dbReference type="EMBL" id="JAQMRD010000001">
    <property type="protein sequence ID" value="MDB9221598.1"/>
    <property type="molecule type" value="Genomic_DNA"/>
</dbReference>